<dbReference type="Gene3D" id="4.10.320.10">
    <property type="entry name" value="E3-binding domain"/>
    <property type="match status" value="1"/>
</dbReference>
<dbReference type="EMBL" id="CP025198">
    <property type="protein sequence ID" value="AXE37857.1"/>
    <property type="molecule type" value="Genomic_DNA"/>
</dbReference>
<dbReference type="Pfam" id="PF11774">
    <property type="entry name" value="Lsr2"/>
    <property type="match status" value="1"/>
</dbReference>
<dbReference type="Proteomes" id="UP000251995">
    <property type="component" value="Chromosome"/>
</dbReference>
<proteinExistence type="predicted"/>
<dbReference type="InterPro" id="IPR055370">
    <property type="entry name" value="Lsr2_DNA-bd"/>
</dbReference>
<evidence type="ECO:0000256" key="1">
    <source>
        <dbReference type="ARBA" id="ARBA00023125"/>
    </source>
</evidence>
<dbReference type="InterPro" id="IPR024412">
    <property type="entry name" value="Lsr2_dim_dom"/>
</dbReference>
<dbReference type="AlphaFoldDB" id="A0A344URF9"/>
<gene>
    <name evidence="4" type="primary">lsr2</name>
    <name evidence="4" type="ORF">JS278_00666</name>
</gene>
<keyword evidence="1" id="KW-0238">DNA-binding</keyword>
<dbReference type="GO" id="GO:0003677">
    <property type="term" value="F:DNA binding"/>
    <property type="evidence" value="ECO:0007669"/>
    <property type="project" value="UniProtKB-KW"/>
</dbReference>
<dbReference type="InterPro" id="IPR042261">
    <property type="entry name" value="Lsr2-like_dimerization"/>
</dbReference>
<evidence type="ECO:0000259" key="3">
    <source>
        <dbReference type="Pfam" id="PF23359"/>
    </source>
</evidence>
<protein>
    <submittedName>
        <fullName evidence="4">Nucleoid-associated protein Lsr2</fullName>
    </submittedName>
</protein>
<evidence type="ECO:0000313" key="4">
    <source>
        <dbReference type="EMBL" id="AXE37857.1"/>
    </source>
</evidence>
<dbReference type="GO" id="GO:0016746">
    <property type="term" value="F:acyltransferase activity"/>
    <property type="evidence" value="ECO:0007669"/>
    <property type="project" value="InterPro"/>
</dbReference>
<keyword evidence="5" id="KW-1185">Reference proteome</keyword>
<sequence>MAQRVRVDLVDDLDGSPADESVVFSIDGVNYSVDLSADNAQKLRDELGPWIGAARRTGGRRTRGRRPVGGPTANEIRSWAQSEGLEVSSRGRVSNEIRAAYERAHA</sequence>
<evidence type="ECO:0000313" key="5">
    <source>
        <dbReference type="Proteomes" id="UP000251995"/>
    </source>
</evidence>
<dbReference type="OrthoDB" id="4113332at2"/>
<dbReference type="KEGG" id="acij:JS278_00666"/>
<dbReference type="Gene3D" id="3.30.60.230">
    <property type="entry name" value="Lsr2, dimerization domain"/>
    <property type="match status" value="1"/>
</dbReference>
<organism evidence="4 5">
    <name type="scientific">Acidipropionibacterium virtanenii</name>
    <dbReference type="NCBI Taxonomy" id="2057246"/>
    <lineage>
        <taxon>Bacteria</taxon>
        <taxon>Bacillati</taxon>
        <taxon>Actinomycetota</taxon>
        <taxon>Actinomycetes</taxon>
        <taxon>Propionibacteriales</taxon>
        <taxon>Propionibacteriaceae</taxon>
        <taxon>Acidipropionibacterium</taxon>
    </lineage>
</organism>
<name>A0A344URF9_9ACTN</name>
<accession>A0A344URF9</accession>
<dbReference type="Pfam" id="PF23359">
    <property type="entry name" value="Lsr2_DNA-bd"/>
    <property type="match status" value="1"/>
</dbReference>
<evidence type="ECO:0000259" key="2">
    <source>
        <dbReference type="Pfam" id="PF11774"/>
    </source>
</evidence>
<feature type="domain" description="Lsr2 dimerization" evidence="2">
    <location>
        <begin position="1"/>
        <end position="58"/>
    </location>
</feature>
<feature type="domain" description="Lsr2 DNA-binding" evidence="3">
    <location>
        <begin position="71"/>
        <end position="104"/>
    </location>
</feature>
<dbReference type="InterPro" id="IPR036625">
    <property type="entry name" value="E3-bd_dom_sf"/>
</dbReference>
<dbReference type="RefSeq" id="WP_114043959.1">
    <property type="nucleotide sequence ID" value="NZ_CP025198.1"/>
</dbReference>
<reference evidence="4 5" key="1">
    <citation type="submission" date="2017-12" db="EMBL/GenBank/DDBJ databases">
        <title>The whole genome sequence of the Acidipropionibacterium virtanenii sp. nov. type strain JS278.</title>
        <authorList>
            <person name="Laine P."/>
            <person name="Deptula P."/>
            <person name="Varmanen P."/>
            <person name="Auvinen P."/>
        </authorList>
    </citation>
    <scope>NUCLEOTIDE SEQUENCE [LARGE SCALE GENOMIC DNA]</scope>
    <source>
        <strain evidence="4 5">JS278</strain>
    </source>
</reference>